<dbReference type="EMBL" id="KN835263">
    <property type="protein sequence ID" value="KIK41616.1"/>
    <property type="molecule type" value="Genomic_DNA"/>
</dbReference>
<evidence type="ECO:0000256" key="3">
    <source>
        <dbReference type="ARBA" id="ARBA00022475"/>
    </source>
</evidence>
<keyword evidence="5" id="KW-1133">Transmembrane helix</keyword>
<keyword evidence="3" id="KW-1003">Cell membrane</keyword>
<dbReference type="InterPro" id="IPR044669">
    <property type="entry name" value="YneE/VCCN1/2-like"/>
</dbReference>
<evidence type="ECO:0000313" key="9">
    <source>
        <dbReference type="Proteomes" id="UP000054485"/>
    </source>
</evidence>
<sequence length="539" mass="60813">MAWDIRPRSCMYLCLNQCASTYVELTGSIKHVQRACITASQTIQNSPTFWETLSTTALNRCWPVLICTGVWSSALCVLNHYTHGKLSIQPTLITVFGTVLGFVISFRTTSSFERYNEGRKYWSQIVLNCRTFGRTVWFHVPDNAISVPTKDHPLSREETEQETARSLIEKKTVVNLLEAYAVSVKHYLRGEDGINYEDLYPLVSFLSLRSYSLPAIIPSLNAPELHRRLTHASTLSHNSCDVPTSSGTAQAPVSPYRRSVIPLATIPEATTRFADPDTSLAKESAIDTSRPRYDEEYILPSEMRPINSWRKAFPFSFFFWVWTTIRNDAGKTAGVNDSRSIFRYRKHNVPLEISLFLSSYISALQTRKVVDAPTIALLYTTLNQLVDALTGLERILTTPIPVSYSSHLWMVTLVYCITLPFQLWSTLEWLTIPASVIASFIFFGFVVAGEEIENPFGYDRNDLNMDHFVQNIIRKELRAITTTPTPDPAEWAFSPQNDFLGTRSRGLVPETPSAWLQKGKAEILTALHGIGDTRKGVSD</sequence>
<accession>A0A0D0AIC6</accession>
<evidence type="ECO:0000256" key="4">
    <source>
        <dbReference type="ARBA" id="ARBA00022692"/>
    </source>
</evidence>
<keyword evidence="9" id="KW-1185">Reference proteome</keyword>
<evidence type="ECO:0000256" key="5">
    <source>
        <dbReference type="ARBA" id="ARBA00022989"/>
    </source>
</evidence>
<keyword evidence="2" id="KW-0813">Transport</keyword>
<dbReference type="HOGENOM" id="CLU_029790_6_1_1"/>
<keyword evidence="4" id="KW-0812">Transmembrane</keyword>
<reference evidence="8 9" key="1">
    <citation type="submission" date="2014-04" db="EMBL/GenBank/DDBJ databases">
        <authorList>
            <consortium name="DOE Joint Genome Institute"/>
            <person name="Kuo A."/>
            <person name="Ruytinx J."/>
            <person name="Rineau F."/>
            <person name="Colpaert J."/>
            <person name="Kohler A."/>
            <person name="Nagy L.G."/>
            <person name="Floudas D."/>
            <person name="Copeland A."/>
            <person name="Barry K.W."/>
            <person name="Cichocki N."/>
            <person name="Veneault-Fourrey C."/>
            <person name="LaButti K."/>
            <person name="Lindquist E.A."/>
            <person name="Lipzen A."/>
            <person name="Lundell T."/>
            <person name="Morin E."/>
            <person name="Murat C."/>
            <person name="Sun H."/>
            <person name="Tunlid A."/>
            <person name="Henrissat B."/>
            <person name="Grigoriev I.V."/>
            <person name="Hibbett D.S."/>
            <person name="Martin F."/>
            <person name="Nordberg H.P."/>
            <person name="Cantor M.N."/>
            <person name="Hua S.X."/>
        </authorList>
    </citation>
    <scope>NUCLEOTIDE SEQUENCE [LARGE SCALE GENOMIC DNA]</scope>
    <source>
        <strain evidence="8 9">UH-Slu-Lm8-n1</strain>
    </source>
</reference>
<gene>
    <name evidence="8" type="ORF">CY34DRAFT_196433</name>
</gene>
<evidence type="ECO:0000256" key="1">
    <source>
        <dbReference type="ARBA" id="ARBA00004651"/>
    </source>
</evidence>
<comment type="subcellular location">
    <subcellularLocation>
        <location evidence="1">Cell membrane</location>
        <topology evidence="1">Multi-pass membrane protein</topology>
    </subcellularLocation>
</comment>
<dbReference type="OrthoDB" id="1368at2759"/>
<dbReference type="AlphaFoldDB" id="A0A0D0AIC6"/>
<protein>
    <submittedName>
        <fullName evidence="8">Uncharacterized protein</fullName>
    </submittedName>
</protein>
<dbReference type="InParanoid" id="A0A0D0AIC6"/>
<dbReference type="PANTHER" id="PTHR33281">
    <property type="entry name" value="UPF0187 PROTEIN YNEE"/>
    <property type="match status" value="1"/>
</dbReference>
<evidence type="ECO:0000313" key="8">
    <source>
        <dbReference type="EMBL" id="KIK41616.1"/>
    </source>
</evidence>
<evidence type="ECO:0000256" key="6">
    <source>
        <dbReference type="ARBA" id="ARBA00023065"/>
    </source>
</evidence>
<dbReference type="GO" id="GO:0005886">
    <property type="term" value="C:plasma membrane"/>
    <property type="evidence" value="ECO:0007669"/>
    <property type="project" value="UniProtKB-SubCell"/>
</dbReference>
<dbReference type="GO" id="GO:0005254">
    <property type="term" value="F:chloride channel activity"/>
    <property type="evidence" value="ECO:0007669"/>
    <property type="project" value="InterPro"/>
</dbReference>
<name>A0A0D0AIC6_9AGAM</name>
<dbReference type="STRING" id="930992.A0A0D0AIC6"/>
<proteinExistence type="predicted"/>
<evidence type="ECO:0000256" key="7">
    <source>
        <dbReference type="ARBA" id="ARBA00023136"/>
    </source>
</evidence>
<dbReference type="Proteomes" id="UP000054485">
    <property type="component" value="Unassembled WGS sequence"/>
</dbReference>
<dbReference type="Pfam" id="PF25539">
    <property type="entry name" value="Bestrophin_2"/>
    <property type="match status" value="2"/>
</dbReference>
<organism evidence="8 9">
    <name type="scientific">Suillus luteus UH-Slu-Lm8-n1</name>
    <dbReference type="NCBI Taxonomy" id="930992"/>
    <lineage>
        <taxon>Eukaryota</taxon>
        <taxon>Fungi</taxon>
        <taxon>Dikarya</taxon>
        <taxon>Basidiomycota</taxon>
        <taxon>Agaricomycotina</taxon>
        <taxon>Agaricomycetes</taxon>
        <taxon>Agaricomycetidae</taxon>
        <taxon>Boletales</taxon>
        <taxon>Suillineae</taxon>
        <taxon>Suillaceae</taxon>
        <taxon>Suillus</taxon>
    </lineage>
</organism>
<keyword evidence="7" id="KW-0472">Membrane</keyword>
<evidence type="ECO:0000256" key="2">
    <source>
        <dbReference type="ARBA" id="ARBA00022448"/>
    </source>
</evidence>
<keyword evidence="6" id="KW-0406">Ion transport</keyword>
<dbReference type="PANTHER" id="PTHR33281:SF19">
    <property type="entry name" value="VOLTAGE-DEPENDENT ANION CHANNEL-FORMING PROTEIN YNEE"/>
    <property type="match status" value="1"/>
</dbReference>
<reference evidence="9" key="2">
    <citation type="submission" date="2015-01" db="EMBL/GenBank/DDBJ databases">
        <title>Evolutionary Origins and Diversification of the Mycorrhizal Mutualists.</title>
        <authorList>
            <consortium name="DOE Joint Genome Institute"/>
            <consortium name="Mycorrhizal Genomics Consortium"/>
            <person name="Kohler A."/>
            <person name="Kuo A."/>
            <person name="Nagy L.G."/>
            <person name="Floudas D."/>
            <person name="Copeland A."/>
            <person name="Barry K.W."/>
            <person name="Cichocki N."/>
            <person name="Veneault-Fourrey C."/>
            <person name="LaButti K."/>
            <person name="Lindquist E.A."/>
            <person name="Lipzen A."/>
            <person name="Lundell T."/>
            <person name="Morin E."/>
            <person name="Murat C."/>
            <person name="Riley R."/>
            <person name="Ohm R."/>
            <person name="Sun H."/>
            <person name="Tunlid A."/>
            <person name="Henrissat B."/>
            <person name="Grigoriev I.V."/>
            <person name="Hibbett D.S."/>
            <person name="Martin F."/>
        </authorList>
    </citation>
    <scope>NUCLEOTIDE SEQUENCE [LARGE SCALE GENOMIC DNA]</scope>
    <source>
        <strain evidence="9">UH-Slu-Lm8-n1</strain>
    </source>
</reference>